<comment type="caution">
    <text evidence="1">The sequence shown here is derived from an EMBL/GenBank/DDBJ whole genome shotgun (WGS) entry which is preliminary data.</text>
</comment>
<organism evidence="1 2">
    <name type="scientific">Lates japonicus</name>
    <name type="common">Japanese lates</name>
    <dbReference type="NCBI Taxonomy" id="270547"/>
    <lineage>
        <taxon>Eukaryota</taxon>
        <taxon>Metazoa</taxon>
        <taxon>Chordata</taxon>
        <taxon>Craniata</taxon>
        <taxon>Vertebrata</taxon>
        <taxon>Euteleostomi</taxon>
        <taxon>Actinopterygii</taxon>
        <taxon>Neopterygii</taxon>
        <taxon>Teleostei</taxon>
        <taxon>Neoteleostei</taxon>
        <taxon>Acanthomorphata</taxon>
        <taxon>Carangaria</taxon>
        <taxon>Carangaria incertae sedis</taxon>
        <taxon>Centropomidae</taxon>
        <taxon>Lates</taxon>
    </lineage>
</organism>
<accession>A0AAD3RHQ2</accession>
<name>A0AAD3RHQ2_LATJO</name>
<dbReference type="EMBL" id="BRZM01000175">
    <property type="protein sequence ID" value="GLD69137.1"/>
    <property type="molecule type" value="Genomic_DNA"/>
</dbReference>
<protein>
    <submittedName>
        <fullName evidence="1">Poly(U)-binding-splicing factor PUF60-like protein</fullName>
    </submittedName>
</protein>
<keyword evidence="2" id="KW-1185">Reference proteome</keyword>
<evidence type="ECO:0000313" key="1">
    <source>
        <dbReference type="EMBL" id="GLD69137.1"/>
    </source>
</evidence>
<evidence type="ECO:0000313" key="2">
    <source>
        <dbReference type="Proteomes" id="UP001279410"/>
    </source>
</evidence>
<sequence length="120" mass="13046">MAVLEIQANGDTAVSKEANKHAGMDLPINELSLISAHSRPRGPPCLKSSEGAGNIGQRNSIIDQLAEEARAFNRICGRLPTLTRQMMTSRVFEAFEGSSLIKNKRPTTAHRGFGFIVWGP</sequence>
<gene>
    <name evidence="1" type="ORF">AKAME5_002045000</name>
</gene>
<proteinExistence type="predicted"/>
<dbReference type="AlphaFoldDB" id="A0AAD3RHQ2"/>
<dbReference type="Proteomes" id="UP001279410">
    <property type="component" value="Unassembled WGS sequence"/>
</dbReference>
<reference evidence="1" key="1">
    <citation type="submission" date="2022-08" db="EMBL/GenBank/DDBJ databases">
        <title>Genome sequencing of akame (Lates japonicus).</title>
        <authorList>
            <person name="Hashiguchi Y."/>
            <person name="Takahashi H."/>
        </authorList>
    </citation>
    <scope>NUCLEOTIDE SEQUENCE</scope>
    <source>
        <strain evidence="1">Kochi</strain>
    </source>
</reference>